<evidence type="ECO:0000313" key="8">
    <source>
        <dbReference type="WBParaSite" id="Pan_g2554.t1"/>
    </source>
</evidence>
<dbReference type="GO" id="GO:0005667">
    <property type="term" value="C:transcription regulator complex"/>
    <property type="evidence" value="ECO:0007669"/>
    <property type="project" value="TreeGrafter"/>
</dbReference>
<protein>
    <submittedName>
        <fullName evidence="8">Homeobox domain-containing protein</fullName>
    </submittedName>
</protein>
<dbReference type="Pfam" id="PF16878">
    <property type="entry name" value="SIX1_SD"/>
    <property type="match status" value="1"/>
</dbReference>
<evidence type="ECO:0000313" key="7">
    <source>
        <dbReference type="Proteomes" id="UP000492821"/>
    </source>
</evidence>
<sequence length="191" mass="22770">MNMNAEIPSLAKLAIAKIIERCEQLENNKDIEGMYAFMALFPRPILCELADNELIQKAWAQFCFYIGNYTEMYRTLKNHQFSHWNHQELQTMWYEARYKEAAKQRGRNLDDAAKCRVRKKFPLPRTIRKRRHVFNKRSHPILREHFLSVLHNPYPDAATKKDLADQTGLTPMQVSNWFNNLRHRFFAANRT</sequence>
<evidence type="ECO:0000256" key="4">
    <source>
        <dbReference type="ARBA" id="ARBA00023242"/>
    </source>
</evidence>
<dbReference type="GO" id="GO:0005634">
    <property type="term" value="C:nucleus"/>
    <property type="evidence" value="ECO:0007669"/>
    <property type="project" value="UniProtKB-SubCell"/>
</dbReference>
<reference evidence="8" key="2">
    <citation type="submission" date="2020-10" db="UniProtKB">
        <authorList>
            <consortium name="WormBaseParasite"/>
        </authorList>
    </citation>
    <scope>IDENTIFICATION</scope>
</reference>
<reference evidence="7" key="1">
    <citation type="journal article" date="2013" name="Genetics">
        <title>The draft genome and transcriptome of Panagrellus redivivus are shaped by the harsh demands of a free-living lifestyle.</title>
        <authorList>
            <person name="Srinivasan J."/>
            <person name="Dillman A.R."/>
            <person name="Macchietto M.G."/>
            <person name="Heikkinen L."/>
            <person name="Lakso M."/>
            <person name="Fracchia K.M."/>
            <person name="Antoshechkin I."/>
            <person name="Mortazavi A."/>
            <person name="Wong G."/>
            <person name="Sternberg P.W."/>
        </authorList>
    </citation>
    <scope>NUCLEOTIDE SEQUENCE [LARGE SCALE GENOMIC DNA]</scope>
    <source>
        <strain evidence="7">MT8872</strain>
    </source>
</reference>
<dbReference type="AlphaFoldDB" id="A0A7E4VTE6"/>
<dbReference type="Gene3D" id="1.10.10.60">
    <property type="entry name" value="Homeodomain-like"/>
    <property type="match status" value="1"/>
</dbReference>
<accession>A0A7E4VTE6</accession>
<organism evidence="7 8">
    <name type="scientific">Panagrellus redivivus</name>
    <name type="common">Microworm</name>
    <dbReference type="NCBI Taxonomy" id="6233"/>
    <lineage>
        <taxon>Eukaryota</taxon>
        <taxon>Metazoa</taxon>
        <taxon>Ecdysozoa</taxon>
        <taxon>Nematoda</taxon>
        <taxon>Chromadorea</taxon>
        <taxon>Rhabditida</taxon>
        <taxon>Tylenchina</taxon>
        <taxon>Panagrolaimomorpha</taxon>
        <taxon>Panagrolaimoidea</taxon>
        <taxon>Panagrolaimidae</taxon>
        <taxon>Panagrellus</taxon>
    </lineage>
</organism>
<dbReference type="PANTHER" id="PTHR10390:SF33">
    <property type="entry name" value="PROTEIN OPTIX"/>
    <property type="match status" value="1"/>
</dbReference>
<evidence type="ECO:0000256" key="2">
    <source>
        <dbReference type="ARBA" id="ARBA00023125"/>
    </source>
</evidence>
<keyword evidence="3 5" id="KW-0371">Homeobox</keyword>
<evidence type="ECO:0000256" key="1">
    <source>
        <dbReference type="ARBA" id="ARBA00004123"/>
    </source>
</evidence>
<evidence type="ECO:0000256" key="3">
    <source>
        <dbReference type="ARBA" id="ARBA00023155"/>
    </source>
</evidence>
<dbReference type="PROSITE" id="PS50071">
    <property type="entry name" value="HOMEOBOX_2"/>
    <property type="match status" value="1"/>
</dbReference>
<dbReference type="GO" id="GO:0000981">
    <property type="term" value="F:DNA-binding transcription factor activity, RNA polymerase II-specific"/>
    <property type="evidence" value="ECO:0007669"/>
    <property type="project" value="TreeGrafter"/>
</dbReference>
<keyword evidence="4 5" id="KW-0539">Nucleus</keyword>
<dbReference type="GO" id="GO:0000978">
    <property type="term" value="F:RNA polymerase II cis-regulatory region sequence-specific DNA binding"/>
    <property type="evidence" value="ECO:0007669"/>
    <property type="project" value="TreeGrafter"/>
</dbReference>
<dbReference type="InterPro" id="IPR001356">
    <property type="entry name" value="HD"/>
</dbReference>
<dbReference type="PANTHER" id="PTHR10390">
    <property type="entry name" value="HOMEOBOX PROTEIN SIX"/>
    <property type="match status" value="1"/>
</dbReference>
<dbReference type="Proteomes" id="UP000492821">
    <property type="component" value="Unassembled WGS sequence"/>
</dbReference>
<dbReference type="InterPro" id="IPR031701">
    <property type="entry name" value="SIX1_SD"/>
</dbReference>
<feature type="DNA-binding region" description="Homeobox" evidence="5">
    <location>
        <begin position="127"/>
        <end position="189"/>
    </location>
</feature>
<dbReference type="Pfam" id="PF05920">
    <property type="entry name" value="Homeobox_KN"/>
    <property type="match status" value="1"/>
</dbReference>
<comment type="subcellular location">
    <subcellularLocation>
        <location evidence="1 5">Nucleus</location>
    </subcellularLocation>
</comment>
<dbReference type="SMART" id="SM00389">
    <property type="entry name" value="HOX"/>
    <property type="match status" value="1"/>
</dbReference>
<dbReference type="WBParaSite" id="Pan_g2554.t1">
    <property type="protein sequence ID" value="Pan_g2554.t1"/>
    <property type="gene ID" value="Pan_g2554"/>
</dbReference>
<proteinExistence type="predicted"/>
<dbReference type="CDD" id="cd00086">
    <property type="entry name" value="homeodomain"/>
    <property type="match status" value="1"/>
</dbReference>
<name>A0A7E4VTE6_PANRE</name>
<dbReference type="SUPFAM" id="SSF46689">
    <property type="entry name" value="Homeodomain-like"/>
    <property type="match status" value="1"/>
</dbReference>
<evidence type="ECO:0000259" key="6">
    <source>
        <dbReference type="PROSITE" id="PS50071"/>
    </source>
</evidence>
<keyword evidence="2 5" id="KW-0238">DNA-binding</keyword>
<dbReference type="InterPro" id="IPR008422">
    <property type="entry name" value="KN_HD"/>
</dbReference>
<keyword evidence="7" id="KW-1185">Reference proteome</keyword>
<dbReference type="InterPro" id="IPR009057">
    <property type="entry name" value="Homeodomain-like_sf"/>
</dbReference>
<evidence type="ECO:0000256" key="5">
    <source>
        <dbReference type="PROSITE-ProRule" id="PRU00108"/>
    </source>
</evidence>
<feature type="domain" description="Homeobox" evidence="6">
    <location>
        <begin position="125"/>
        <end position="188"/>
    </location>
</feature>